<proteinExistence type="inferred from homology"/>
<feature type="region of interest" description="Disordered" evidence="3">
    <location>
        <begin position="1"/>
        <end position="27"/>
    </location>
</feature>
<organism evidence="5">
    <name type="scientific">Odontella aurita</name>
    <dbReference type="NCBI Taxonomy" id="265563"/>
    <lineage>
        <taxon>Eukaryota</taxon>
        <taxon>Sar</taxon>
        <taxon>Stramenopiles</taxon>
        <taxon>Ochrophyta</taxon>
        <taxon>Bacillariophyta</taxon>
        <taxon>Mediophyceae</taxon>
        <taxon>Biddulphiophycidae</taxon>
        <taxon>Eupodiscales</taxon>
        <taxon>Odontellaceae</taxon>
        <taxon>Odontella</taxon>
    </lineage>
</organism>
<name>A0A7S4MUQ3_9STRA</name>
<dbReference type="PANTHER" id="PTHR46551">
    <property type="entry name" value="SAP DOMAIN-CONTAINING RIBONUCLEOPROTEIN"/>
    <property type="match status" value="1"/>
</dbReference>
<dbReference type="PROSITE" id="PS50800">
    <property type="entry name" value="SAP"/>
    <property type="match status" value="1"/>
</dbReference>
<dbReference type="GO" id="GO:0016973">
    <property type="term" value="P:poly(A)+ mRNA export from nucleus"/>
    <property type="evidence" value="ECO:0007669"/>
    <property type="project" value="TreeGrafter"/>
</dbReference>
<sequence>MVSNKSNAAEVSSDAEETGASMETKKLQEEVAKEISIAREHLLVEVEGAANTRADNEGESQTAYGKTRDKPIAVAVEAEPHAVDNGVETAHETSKTSKFSAMKVSELREKCASIGLETRGTKKDDMIFKLESHFSSNAAEEQSSAPHVPVQVFSKMKVVDLRKELRKVGLETNGIKRDLIARLEEHYSV</sequence>
<evidence type="ECO:0000256" key="3">
    <source>
        <dbReference type="SAM" id="MobiDB-lite"/>
    </source>
</evidence>
<feature type="compositionally biased region" description="Polar residues" evidence="3">
    <location>
        <begin position="1"/>
        <end position="10"/>
    </location>
</feature>
<protein>
    <recommendedName>
        <fullName evidence="4">SAP domain-containing protein</fullName>
    </recommendedName>
</protein>
<evidence type="ECO:0000259" key="4">
    <source>
        <dbReference type="PROSITE" id="PS50800"/>
    </source>
</evidence>
<dbReference type="InterPro" id="IPR036361">
    <property type="entry name" value="SAP_dom_sf"/>
</dbReference>
<feature type="region of interest" description="Disordered" evidence="3">
    <location>
        <begin position="48"/>
        <end position="69"/>
    </location>
</feature>
<dbReference type="Pfam" id="PF02037">
    <property type="entry name" value="SAP"/>
    <property type="match status" value="2"/>
</dbReference>
<evidence type="ECO:0000256" key="2">
    <source>
        <dbReference type="ARBA" id="ARBA00046328"/>
    </source>
</evidence>
<dbReference type="EMBL" id="HBKQ01026294">
    <property type="protein sequence ID" value="CAE2244146.1"/>
    <property type="molecule type" value="Transcribed_RNA"/>
</dbReference>
<dbReference type="SMART" id="SM00513">
    <property type="entry name" value="SAP"/>
    <property type="match status" value="2"/>
</dbReference>
<evidence type="ECO:0000256" key="1">
    <source>
        <dbReference type="ARBA" id="ARBA00022553"/>
    </source>
</evidence>
<dbReference type="SUPFAM" id="SSF68906">
    <property type="entry name" value="SAP domain"/>
    <property type="match status" value="2"/>
</dbReference>
<dbReference type="AlphaFoldDB" id="A0A7S4MUQ3"/>
<keyword evidence="1" id="KW-0597">Phosphoprotein</keyword>
<dbReference type="PANTHER" id="PTHR46551:SF1">
    <property type="entry name" value="SAP DOMAIN-CONTAINING RIBONUCLEOPROTEIN"/>
    <property type="match status" value="1"/>
</dbReference>
<gene>
    <name evidence="5" type="ORF">OAUR00152_LOCUS17801</name>
</gene>
<comment type="similarity">
    <text evidence="2">Belongs to the SAP domain-containing ribonucleoprotein family.</text>
</comment>
<dbReference type="GO" id="GO:0005634">
    <property type="term" value="C:nucleus"/>
    <property type="evidence" value="ECO:0007669"/>
    <property type="project" value="TreeGrafter"/>
</dbReference>
<accession>A0A7S4MUQ3</accession>
<dbReference type="InterPro" id="IPR052240">
    <property type="entry name" value="SAP_domain_ribonucleoprotein"/>
</dbReference>
<dbReference type="InterPro" id="IPR003034">
    <property type="entry name" value="SAP_dom"/>
</dbReference>
<reference evidence="5" key="1">
    <citation type="submission" date="2021-01" db="EMBL/GenBank/DDBJ databases">
        <authorList>
            <person name="Corre E."/>
            <person name="Pelletier E."/>
            <person name="Niang G."/>
            <person name="Scheremetjew M."/>
            <person name="Finn R."/>
            <person name="Kale V."/>
            <person name="Holt S."/>
            <person name="Cochrane G."/>
            <person name="Meng A."/>
            <person name="Brown T."/>
            <person name="Cohen L."/>
        </authorList>
    </citation>
    <scope>NUCLEOTIDE SEQUENCE</scope>
    <source>
        <strain evidence="5">Isolate 1302-5</strain>
    </source>
</reference>
<evidence type="ECO:0000313" key="5">
    <source>
        <dbReference type="EMBL" id="CAE2244146.1"/>
    </source>
</evidence>
<feature type="domain" description="SAP" evidence="4">
    <location>
        <begin position="153"/>
        <end position="187"/>
    </location>
</feature>
<dbReference type="Gene3D" id="1.10.720.30">
    <property type="entry name" value="SAP domain"/>
    <property type="match status" value="2"/>
</dbReference>